<name>A0A644WWE9_9ZZZZ</name>
<evidence type="ECO:0000313" key="3">
    <source>
        <dbReference type="EMBL" id="MPM08220.1"/>
    </source>
</evidence>
<dbReference type="InterPro" id="IPR003777">
    <property type="entry name" value="XdhC_CoxI"/>
</dbReference>
<dbReference type="PANTHER" id="PTHR30388:SF6">
    <property type="entry name" value="XANTHINE DEHYDROGENASE SUBUNIT A-RELATED"/>
    <property type="match status" value="1"/>
</dbReference>
<dbReference type="Pfam" id="PF02625">
    <property type="entry name" value="XdhC_CoxI"/>
    <property type="match status" value="1"/>
</dbReference>
<dbReference type="Pfam" id="PF13478">
    <property type="entry name" value="XdhC_C"/>
    <property type="match status" value="1"/>
</dbReference>
<feature type="domain" description="XdhC- CoxI" evidence="1">
    <location>
        <begin position="13"/>
        <end position="76"/>
    </location>
</feature>
<evidence type="ECO:0008006" key="4">
    <source>
        <dbReference type="Google" id="ProtNLM"/>
    </source>
</evidence>
<dbReference type="PANTHER" id="PTHR30388">
    <property type="entry name" value="ALDEHYDE OXIDOREDUCTASE MOLYBDENUM COFACTOR ASSEMBLY PROTEIN"/>
    <property type="match status" value="1"/>
</dbReference>
<organism evidence="3">
    <name type="scientific">bioreactor metagenome</name>
    <dbReference type="NCBI Taxonomy" id="1076179"/>
    <lineage>
        <taxon>unclassified sequences</taxon>
        <taxon>metagenomes</taxon>
        <taxon>ecological metagenomes</taxon>
    </lineage>
</organism>
<accession>A0A644WWE9</accession>
<evidence type="ECO:0000259" key="2">
    <source>
        <dbReference type="Pfam" id="PF13478"/>
    </source>
</evidence>
<dbReference type="SUPFAM" id="SSF51735">
    <property type="entry name" value="NAD(P)-binding Rossmann-fold domains"/>
    <property type="match status" value="1"/>
</dbReference>
<dbReference type="AlphaFoldDB" id="A0A644WWE9"/>
<protein>
    <recommendedName>
        <fullName evidence="4">Xanthine dehydrogenase</fullName>
    </recommendedName>
</protein>
<dbReference type="EMBL" id="VSSQ01001426">
    <property type="protein sequence ID" value="MPM08220.1"/>
    <property type="molecule type" value="Genomic_DNA"/>
</dbReference>
<dbReference type="Gene3D" id="3.40.50.720">
    <property type="entry name" value="NAD(P)-binding Rossmann-like Domain"/>
    <property type="match status" value="1"/>
</dbReference>
<evidence type="ECO:0000259" key="1">
    <source>
        <dbReference type="Pfam" id="PF02625"/>
    </source>
</evidence>
<proteinExistence type="predicted"/>
<reference evidence="3" key="1">
    <citation type="submission" date="2019-08" db="EMBL/GenBank/DDBJ databases">
        <authorList>
            <person name="Kucharzyk K."/>
            <person name="Murdoch R.W."/>
            <person name="Higgins S."/>
            <person name="Loffler F."/>
        </authorList>
    </citation>
    <scope>NUCLEOTIDE SEQUENCE</scope>
</reference>
<sequence>MNFFEEISETINNNVAAVLCIIIGAEGSTPRKPGSKMLVFADGTIKGTIGGGSIEKEAIEEARNMIGSDVPQVKSYNLANDLEMHCGGRMTVYFEPLLQQPELVIFGAGHVGKALARLASISGFKISVADNREGICSSWPQGLATSYEMPFEEAAEKIRFHSNSYIVVTTYKHSFDSEVVALLKDKPKKYLGMIGSKRKVDIARKQFSEEFGMTKEQIDFIDMPIGVDIACETPEDIAVSILAKLIDVKNKNN</sequence>
<dbReference type="InterPro" id="IPR027051">
    <property type="entry name" value="XdhC_Rossmann_dom"/>
</dbReference>
<feature type="domain" description="XdhC Rossmann" evidence="2">
    <location>
        <begin position="103"/>
        <end position="244"/>
    </location>
</feature>
<gene>
    <name evidence="3" type="ORF">SDC9_54532</name>
</gene>
<dbReference type="InterPro" id="IPR052698">
    <property type="entry name" value="MoCofactor_Util/Proc"/>
</dbReference>
<comment type="caution">
    <text evidence="3">The sequence shown here is derived from an EMBL/GenBank/DDBJ whole genome shotgun (WGS) entry which is preliminary data.</text>
</comment>
<dbReference type="InterPro" id="IPR036291">
    <property type="entry name" value="NAD(P)-bd_dom_sf"/>
</dbReference>